<dbReference type="Proteomes" id="UP000662931">
    <property type="component" value="Chromosome 3"/>
</dbReference>
<feature type="domain" description="Brl1/Brr6" evidence="3">
    <location>
        <begin position="215"/>
        <end position="348"/>
    </location>
</feature>
<dbReference type="GO" id="GO:0031965">
    <property type="term" value="C:nuclear membrane"/>
    <property type="evidence" value="ECO:0007669"/>
    <property type="project" value="InterPro"/>
</dbReference>
<feature type="region of interest" description="Disordered" evidence="1">
    <location>
        <begin position="398"/>
        <end position="430"/>
    </location>
</feature>
<dbReference type="AlphaFoldDB" id="A0A875S227"/>
<proteinExistence type="predicted"/>
<keyword evidence="2" id="KW-0472">Membrane</keyword>
<keyword evidence="2" id="KW-0812">Transmembrane</keyword>
<feature type="region of interest" description="Disordered" evidence="1">
    <location>
        <begin position="132"/>
        <end position="198"/>
    </location>
</feature>
<dbReference type="PANTHER" id="PTHR28136">
    <property type="entry name" value="NUCLEUS EXPORT PROTEIN BRR6"/>
    <property type="match status" value="1"/>
</dbReference>
<evidence type="ECO:0000259" key="3">
    <source>
        <dbReference type="SMART" id="SM01042"/>
    </source>
</evidence>
<evidence type="ECO:0000256" key="1">
    <source>
        <dbReference type="SAM" id="MobiDB-lite"/>
    </source>
</evidence>
<keyword evidence="2" id="KW-1133">Transmembrane helix</keyword>
<accession>A0A875S227</accession>
<evidence type="ECO:0000313" key="4">
    <source>
        <dbReference type="EMBL" id="QPG75781.1"/>
    </source>
</evidence>
<protein>
    <recommendedName>
        <fullName evidence="3">Brl1/Brr6 domain-containing protein</fullName>
    </recommendedName>
</protein>
<gene>
    <name evidence="4" type="ORF">FOA43_003142</name>
</gene>
<evidence type="ECO:0000256" key="2">
    <source>
        <dbReference type="SAM" id="Phobius"/>
    </source>
</evidence>
<feature type="compositionally biased region" description="Basic and acidic residues" evidence="1">
    <location>
        <begin position="163"/>
        <end position="176"/>
    </location>
</feature>
<dbReference type="OrthoDB" id="5961at2759"/>
<sequence length="467" mass="51829">MTGKVLQNTNESFSVASTVDSTNLLANSGLSDITLTPIKSLKDVQTHNPTELTETLRRAQNGETFLPEQINFLGPGSGVPKRKIVFPQAFSSPKHSNSGVSLSFFNSQPGLQLSQTSSGTLNPVKGAYNIFDKRKVSNSTPGRKRKRKRILTPETSQGVINRSLHEPQEYLDRANKETPQNRTEPSSSSPSPSPVSSSLSLTQKLLTDPQCITNLTLIIQILLNALIFTCFILVILMCFLSVKRDVDHKVQTYVNDLIHQINGCRREYLRNNCAPEMRVPALESSCNEWENCMGQDPESVITSVAYFEVMAECMNAFFHNLSFRTLISMAVLLLCSVVLPNVLFNKFRSTSSNTTTNNTTYYNITHDQSTQQSPVRSDFSGSPRRLIDNTVFFTPMQGPEPVQAGSQTATGRLSGGLLTPSPKKSSETSVRFNPNVSYSFYDSEYTGNNTSYVDASPTLKVRNRNRY</sequence>
<evidence type="ECO:0000313" key="5">
    <source>
        <dbReference type="Proteomes" id="UP000662931"/>
    </source>
</evidence>
<dbReference type="Pfam" id="PF10104">
    <property type="entry name" value="Brr6_like_C_C"/>
    <property type="match status" value="1"/>
</dbReference>
<feature type="transmembrane region" description="Helical" evidence="2">
    <location>
        <begin position="326"/>
        <end position="344"/>
    </location>
</feature>
<reference evidence="4" key="1">
    <citation type="submission" date="2020-10" db="EMBL/GenBank/DDBJ databases">
        <authorList>
            <person name="Roach M.J.R."/>
        </authorList>
    </citation>
    <scope>NUCLEOTIDE SEQUENCE</scope>
    <source>
        <strain evidence="4">CBS 1945</strain>
    </source>
</reference>
<dbReference type="GO" id="GO:0006998">
    <property type="term" value="P:nuclear envelope organization"/>
    <property type="evidence" value="ECO:0007669"/>
    <property type="project" value="InterPro"/>
</dbReference>
<dbReference type="InterPro" id="IPR018767">
    <property type="entry name" value="Brl1/Brr6_dom"/>
</dbReference>
<dbReference type="GeneID" id="62196543"/>
<dbReference type="PANTHER" id="PTHR28136:SF1">
    <property type="entry name" value="NUCLEUS EXPORT PROTEIN BRL1"/>
    <property type="match status" value="1"/>
</dbReference>
<dbReference type="EMBL" id="CP064814">
    <property type="protein sequence ID" value="QPG75781.1"/>
    <property type="molecule type" value="Genomic_DNA"/>
</dbReference>
<feature type="compositionally biased region" description="Low complexity" evidence="1">
    <location>
        <begin position="185"/>
        <end position="198"/>
    </location>
</feature>
<feature type="transmembrane region" description="Helical" evidence="2">
    <location>
        <begin position="217"/>
        <end position="242"/>
    </location>
</feature>
<dbReference type="InterPro" id="IPR040202">
    <property type="entry name" value="Brl1/Brr6"/>
</dbReference>
<name>A0A875S227_EENNA</name>
<dbReference type="RefSeq" id="XP_038779346.1">
    <property type="nucleotide sequence ID" value="XM_038923418.1"/>
</dbReference>
<organism evidence="4 5">
    <name type="scientific">Eeniella nana</name>
    <name type="common">Yeast</name>
    <name type="synonym">Brettanomyces nanus</name>
    <dbReference type="NCBI Taxonomy" id="13502"/>
    <lineage>
        <taxon>Eukaryota</taxon>
        <taxon>Fungi</taxon>
        <taxon>Dikarya</taxon>
        <taxon>Ascomycota</taxon>
        <taxon>Saccharomycotina</taxon>
        <taxon>Pichiomycetes</taxon>
        <taxon>Pichiales</taxon>
        <taxon>Pichiaceae</taxon>
        <taxon>Brettanomyces</taxon>
    </lineage>
</organism>
<keyword evidence="5" id="KW-1185">Reference proteome</keyword>
<dbReference type="SMART" id="SM01042">
    <property type="entry name" value="Brr6_like_C_C"/>
    <property type="match status" value="1"/>
</dbReference>
<dbReference type="KEGG" id="bnn:FOA43_003142"/>
<dbReference type="GO" id="GO:0055088">
    <property type="term" value="P:lipid homeostasis"/>
    <property type="evidence" value="ECO:0007669"/>
    <property type="project" value="InterPro"/>
</dbReference>